<feature type="non-terminal residue" evidence="5">
    <location>
        <position position="1"/>
    </location>
</feature>
<feature type="non-terminal residue" evidence="5">
    <location>
        <position position="177"/>
    </location>
</feature>
<proteinExistence type="inferred from homology"/>
<evidence type="ECO:0000313" key="6">
    <source>
        <dbReference type="Proteomes" id="UP001345963"/>
    </source>
</evidence>
<reference evidence="5 6" key="1">
    <citation type="submission" date="2021-07" db="EMBL/GenBank/DDBJ databases">
        <authorList>
            <person name="Palmer J.M."/>
        </authorList>
    </citation>
    <scope>NUCLEOTIDE SEQUENCE [LARGE SCALE GENOMIC DNA]</scope>
    <source>
        <strain evidence="5 6">AT_MEX2019</strain>
        <tissue evidence="5">Muscle</tissue>
    </source>
</reference>
<comment type="caution">
    <text evidence="5">The sequence shown here is derived from an EMBL/GenBank/DDBJ whole genome shotgun (WGS) entry which is preliminary data.</text>
</comment>
<evidence type="ECO:0000256" key="3">
    <source>
        <dbReference type="SAM" id="MobiDB-lite"/>
    </source>
</evidence>
<comment type="similarity">
    <text evidence="1">Belongs to the RMI1 family.</text>
</comment>
<dbReference type="EMBL" id="JAHUTI010036384">
    <property type="protein sequence ID" value="MED6243833.1"/>
    <property type="molecule type" value="Genomic_DNA"/>
</dbReference>
<dbReference type="InterPro" id="IPR042470">
    <property type="entry name" value="RMI1_N_C_sf"/>
</dbReference>
<dbReference type="Gene3D" id="2.40.50.770">
    <property type="entry name" value="RecQ-mediated genome instability protein Rmi1, C-terminal domain"/>
    <property type="match status" value="1"/>
</dbReference>
<evidence type="ECO:0000256" key="1">
    <source>
        <dbReference type="ARBA" id="ARBA00006395"/>
    </source>
</evidence>
<dbReference type="Proteomes" id="UP001345963">
    <property type="component" value="Unassembled WGS sequence"/>
</dbReference>
<evidence type="ECO:0000256" key="2">
    <source>
        <dbReference type="ARBA" id="ARBA00018987"/>
    </source>
</evidence>
<dbReference type="InterPro" id="IPR013894">
    <property type="entry name" value="RMI1_OB"/>
</dbReference>
<evidence type="ECO:0000259" key="4">
    <source>
        <dbReference type="Pfam" id="PF08585"/>
    </source>
</evidence>
<organism evidence="5 6">
    <name type="scientific">Ataeniobius toweri</name>
    <dbReference type="NCBI Taxonomy" id="208326"/>
    <lineage>
        <taxon>Eukaryota</taxon>
        <taxon>Metazoa</taxon>
        <taxon>Chordata</taxon>
        <taxon>Craniata</taxon>
        <taxon>Vertebrata</taxon>
        <taxon>Euteleostomi</taxon>
        <taxon>Actinopterygii</taxon>
        <taxon>Neopterygii</taxon>
        <taxon>Teleostei</taxon>
        <taxon>Neoteleostei</taxon>
        <taxon>Acanthomorphata</taxon>
        <taxon>Ovalentaria</taxon>
        <taxon>Atherinomorphae</taxon>
        <taxon>Cyprinodontiformes</taxon>
        <taxon>Goodeidae</taxon>
        <taxon>Ataeniobius</taxon>
    </lineage>
</organism>
<gene>
    <name evidence="5" type="ORF">ATANTOWER_027857</name>
</gene>
<feature type="compositionally biased region" description="Polar residues" evidence="3">
    <location>
        <begin position="88"/>
        <end position="97"/>
    </location>
</feature>
<sequence>ITDGVQSLEAMEYQSIPALSATLRPGAKLQLQGKMVCRLGVVLLGPSNVKILGGEVEDLVERNTQGRVLCRTLGLPEMEQQHEGEGTEASTQPGQDNQEVEHLEVDDAELLASLEEHSEAEVLQVQPPRDSGYGTVQETSALSSFLGNLVSRSNNFHPRSRSASPFPASLICFNFSF</sequence>
<keyword evidence="6" id="KW-1185">Reference proteome</keyword>
<dbReference type="Pfam" id="PF08585">
    <property type="entry name" value="RMI1_N_C"/>
    <property type="match status" value="1"/>
</dbReference>
<name>A0ABU7B0R0_9TELE</name>
<accession>A0ABU7B0R0</accession>
<dbReference type="PANTHER" id="PTHR14790">
    <property type="entry name" value="RECQ-MEDIATED GENOME INSTABILITY PROTEIN 1 RMI1"/>
    <property type="match status" value="1"/>
</dbReference>
<feature type="region of interest" description="Disordered" evidence="3">
    <location>
        <begin position="79"/>
        <end position="99"/>
    </location>
</feature>
<feature type="domain" description="RecQ mediated genome instability protein 1 OB-fold" evidence="4">
    <location>
        <begin position="1"/>
        <end position="67"/>
    </location>
</feature>
<dbReference type="PANTHER" id="PTHR14790:SF15">
    <property type="entry name" value="RECQ-MEDIATED GENOME INSTABILITY PROTEIN 1"/>
    <property type="match status" value="1"/>
</dbReference>
<protein>
    <recommendedName>
        <fullName evidence="2">RecQ-mediated genome instability protein 1</fullName>
    </recommendedName>
</protein>
<evidence type="ECO:0000313" key="5">
    <source>
        <dbReference type="EMBL" id="MED6243833.1"/>
    </source>
</evidence>